<dbReference type="CDD" id="cd00146">
    <property type="entry name" value="PKD"/>
    <property type="match status" value="1"/>
</dbReference>
<evidence type="ECO:0000256" key="1">
    <source>
        <dbReference type="ARBA" id="ARBA00022679"/>
    </source>
</evidence>
<evidence type="ECO:0000313" key="8">
    <source>
        <dbReference type="EMBL" id="RXH58935.1"/>
    </source>
</evidence>
<keyword evidence="1" id="KW-0808">Transferase</keyword>
<keyword evidence="4" id="KW-0812">Transmembrane</keyword>
<name>A0A4Q0T5B3_9BACT</name>
<dbReference type="GO" id="GO:0016020">
    <property type="term" value="C:membrane"/>
    <property type="evidence" value="ECO:0007669"/>
    <property type="project" value="InterPro"/>
</dbReference>
<evidence type="ECO:0000259" key="6">
    <source>
        <dbReference type="Pfam" id="PF07495"/>
    </source>
</evidence>
<evidence type="ECO:0000259" key="5">
    <source>
        <dbReference type="Pfam" id="PF02518"/>
    </source>
</evidence>
<evidence type="ECO:0000256" key="3">
    <source>
        <dbReference type="ARBA" id="ARBA00023012"/>
    </source>
</evidence>
<accession>A0A4Q0T5B3</accession>
<dbReference type="Pfam" id="PF02518">
    <property type="entry name" value="HATPase_c"/>
    <property type="match status" value="1"/>
</dbReference>
<dbReference type="InterPro" id="IPR036890">
    <property type="entry name" value="HATPase_C_sf"/>
</dbReference>
<dbReference type="InterPro" id="IPR015943">
    <property type="entry name" value="WD40/YVTN_repeat-like_dom_sf"/>
</dbReference>
<sequence length="921" mass="100457">MVLAIALALLTQPTHAQDLRYLHHQSWSTEDGLPQNSVHQILQTPDGFLWLSTEAGIARFDGIAFKTFSHTNDPAFLSDDACCLASSTNGDLWIGTPDGLILYRNQHFKRFDEKNGLPSRTVRALQPSRDGSLFITTDNGSAQWIPDHFITAPTQPSSPGINAPDGSIWTYTNTEVSRHSSTSSKQWKVGATLPGTRVETLFVDRAGTAWIGTNDGLSILTKDASTATPVPALNGNPVLQVFEDTEGNYWIGTESSGLHILRPQKFRTEPSLENQAVTAITETGNHTIWIGTREDGLRGLGPGVTPHPETLTSPVILSLAPGLQGSVWAGTPDGLNHVAANGNVQHITSAEGLPDDYIQSLLADPDGSVWIGTRHGLVHLTGDKMEILTRAQGLGGDLIGTLFRAQNGTLWIGTSTGLSTLAPDGKIDTFTTRNGLPEGIVTAITEDREGELWVATKGVGLSRLIQNTFHSIDVEALSSPINGISAGPQGYLWLRRDRGIDRILIAGLDKCAETNTPCTPNSNHYGLADGMPSEEKVAAGSPVLWSMANGELWFSTRRGVAILDPAHLPINPIPPPVAIEQFSVDELPIDTTANPIQIPFGHTRFTIDYAALSFTAPSEIRYRFLLEGFDRAWTDAGTRRTATYTNLPPGGYTFRVQAMNNDGLWNEAGATLPFRVIPPFYRRWWFATLVILAIAAISIALYRLRLRRLQARFDLVLNERNRMAREIHDTLAQDFVGVSIQLDIVSQLLQLTKVEAAIKQVQQTRKLVTDGLADARQSIWELRANLSQDSLPTRLAKVVERYSGDTLKIHLKISGAYRQLDNRIENEVLRIAQESLSNIQRHARAAEASIDLFYESDMLVLIVEDKGQGFAMDEAAKAQGHFGLSGMNERAKVLGASLDIVSSLGKGTKITLSTPIAGAKE</sequence>
<dbReference type="Gene3D" id="2.60.40.10">
    <property type="entry name" value="Immunoglobulins"/>
    <property type="match status" value="1"/>
</dbReference>
<dbReference type="Gene3D" id="3.30.565.10">
    <property type="entry name" value="Histidine kinase-like ATPase, C-terminal domain"/>
    <property type="match status" value="1"/>
</dbReference>
<organism evidence="8 9">
    <name type="scientific">Granulicella sibirica</name>
    <dbReference type="NCBI Taxonomy" id="2479048"/>
    <lineage>
        <taxon>Bacteria</taxon>
        <taxon>Pseudomonadati</taxon>
        <taxon>Acidobacteriota</taxon>
        <taxon>Terriglobia</taxon>
        <taxon>Terriglobales</taxon>
        <taxon>Acidobacteriaceae</taxon>
        <taxon>Granulicella</taxon>
    </lineage>
</organism>
<dbReference type="InterPro" id="IPR050482">
    <property type="entry name" value="Sensor_HK_TwoCompSys"/>
</dbReference>
<keyword evidence="4" id="KW-0472">Membrane</keyword>
<proteinExistence type="predicted"/>
<evidence type="ECO:0000256" key="4">
    <source>
        <dbReference type="SAM" id="Phobius"/>
    </source>
</evidence>
<dbReference type="InterPro" id="IPR011110">
    <property type="entry name" value="Reg_prop"/>
</dbReference>
<dbReference type="Pfam" id="PF07494">
    <property type="entry name" value="Reg_prop"/>
    <property type="match status" value="4"/>
</dbReference>
<dbReference type="InterPro" id="IPR011712">
    <property type="entry name" value="Sig_transdc_His_kin_sub3_dim/P"/>
</dbReference>
<dbReference type="AlphaFoldDB" id="A0A4Q0T5B3"/>
<comment type="caution">
    <text evidence="8">The sequence shown here is derived from an EMBL/GenBank/DDBJ whole genome shotgun (WGS) entry which is preliminary data.</text>
</comment>
<dbReference type="PANTHER" id="PTHR24421:SF62">
    <property type="entry name" value="SENSORY TRANSDUCTION HISTIDINE KINASE"/>
    <property type="match status" value="1"/>
</dbReference>
<feature type="transmembrane region" description="Helical" evidence="4">
    <location>
        <begin position="684"/>
        <end position="702"/>
    </location>
</feature>
<feature type="domain" description="Two component regulator three Y" evidence="6">
    <location>
        <begin position="614"/>
        <end position="676"/>
    </location>
</feature>
<reference evidence="9" key="2">
    <citation type="submission" date="2019-02" db="EMBL/GenBank/DDBJ databases">
        <title>Granulicella sibirica sp. nov., a psychrotolerant acidobacterium isolated from an organic soil layer in forested tundra, West Siberia.</title>
        <authorList>
            <person name="Oshkin I.Y."/>
            <person name="Kulichevskaya I.S."/>
            <person name="Rijpstra W.I.C."/>
            <person name="Sinninghe Damste J.S."/>
            <person name="Rakitin A.L."/>
            <person name="Ravin N.V."/>
            <person name="Dedysh S.N."/>
        </authorList>
    </citation>
    <scope>NUCLEOTIDE SEQUENCE [LARGE SCALE GENOMIC DNA]</scope>
    <source>
        <strain evidence="9">AF10</strain>
    </source>
</reference>
<dbReference type="Pfam" id="PF07495">
    <property type="entry name" value="Y_Y_Y"/>
    <property type="match status" value="1"/>
</dbReference>
<evidence type="ECO:0000256" key="2">
    <source>
        <dbReference type="ARBA" id="ARBA00022777"/>
    </source>
</evidence>
<dbReference type="GO" id="GO:0000155">
    <property type="term" value="F:phosphorelay sensor kinase activity"/>
    <property type="evidence" value="ECO:0007669"/>
    <property type="project" value="InterPro"/>
</dbReference>
<dbReference type="CDD" id="cd16917">
    <property type="entry name" value="HATPase_UhpB-NarQ-NarX-like"/>
    <property type="match status" value="1"/>
</dbReference>
<dbReference type="PANTHER" id="PTHR24421">
    <property type="entry name" value="NITRATE/NITRITE SENSOR PROTEIN NARX-RELATED"/>
    <property type="match status" value="1"/>
</dbReference>
<gene>
    <name evidence="8" type="ORF">GRAN_2245</name>
</gene>
<keyword evidence="9" id="KW-1185">Reference proteome</keyword>
<dbReference type="OrthoDB" id="176203at2"/>
<dbReference type="Gene3D" id="2.130.10.10">
    <property type="entry name" value="YVTN repeat-like/Quinoprotein amine dehydrogenase"/>
    <property type="match status" value="3"/>
</dbReference>
<dbReference type="Proteomes" id="UP000289437">
    <property type="component" value="Unassembled WGS sequence"/>
</dbReference>
<evidence type="ECO:0000313" key="9">
    <source>
        <dbReference type="Proteomes" id="UP000289437"/>
    </source>
</evidence>
<dbReference type="InterPro" id="IPR013783">
    <property type="entry name" value="Ig-like_fold"/>
</dbReference>
<keyword evidence="4" id="KW-1133">Transmembrane helix</keyword>
<dbReference type="Pfam" id="PF07730">
    <property type="entry name" value="HisKA_3"/>
    <property type="match status" value="1"/>
</dbReference>
<evidence type="ECO:0000259" key="7">
    <source>
        <dbReference type="Pfam" id="PF07730"/>
    </source>
</evidence>
<dbReference type="EMBL" id="RDSM01000001">
    <property type="protein sequence ID" value="RXH58935.1"/>
    <property type="molecule type" value="Genomic_DNA"/>
</dbReference>
<dbReference type="RefSeq" id="WP_161570926.1">
    <property type="nucleotide sequence ID" value="NZ_RDSM01000001.1"/>
</dbReference>
<protein>
    <submittedName>
        <fullName evidence="8">Two-component system sensor kinase</fullName>
    </submittedName>
</protein>
<feature type="domain" description="Signal transduction histidine kinase subgroup 3 dimerisation and phosphoacceptor" evidence="7">
    <location>
        <begin position="719"/>
        <end position="784"/>
    </location>
</feature>
<dbReference type="SUPFAM" id="SSF55874">
    <property type="entry name" value="ATPase domain of HSP90 chaperone/DNA topoisomerase II/histidine kinase"/>
    <property type="match status" value="1"/>
</dbReference>
<reference evidence="8 9" key="1">
    <citation type="submission" date="2018-11" db="EMBL/GenBank/DDBJ databases">
        <authorList>
            <person name="Mardanov A.V."/>
            <person name="Ravin N.V."/>
            <person name="Dedysh S.N."/>
        </authorList>
    </citation>
    <scope>NUCLEOTIDE SEQUENCE [LARGE SCALE GENOMIC DNA]</scope>
    <source>
        <strain evidence="8 9">AF10</strain>
    </source>
</reference>
<keyword evidence="2 8" id="KW-0418">Kinase</keyword>
<keyword evidence="3" id="KW-0902">Two-component regulatory system</keyword>
<dbReference type="InterPro" id="IPR011123">
    <property type="entry name" value="Y_Y_Y"/>
</dbReference>
<dbReference type="Gene3D" id="1.20.5.1930">
    <property type="match status" value="1"/>
</dbReference>
<dbReference type="SUPFAM" id="SSF63829">
    <property type="entry name" value="Calcium-dependent phosphotriesterase"/>
    <property type="match status" value="2"/>
</dbReference>
<feature type="domain" description="Histidine kinase/HSP90-like ATPase" evidence="5">
    <location>
        <begin position="826"/>
        <end position="916"/>
    </location>
</feature>
<dbReference type="GO" id="GO:0046983">
    <property type="term" value="F:protein dimerization activity"/>
    <property type="evidence" value="ECO:0007669"/>
    <property type="project" value="InterPro"/>
</dbReference>
<dbReference type="InterPro" id="IPR003594">
    <property type="entry name" value="HATPase_dom"/>
</dbReference>